<gene>
    <name evidence="1" type="ORF">NCTC11647_03623</name>
</gene>
<dbReference type="EMBL" id="UATL01000005">
    <property type="protein sequence ID" value="SPY44673.1"/>
    <property type="molecule type" value="Genomic_DNA"/>
</dbReference>
<evidence type="ECO:0000313" key="2">
    <source>
        <dbReference type="Proteomes" id="UP000251647"/>
    </source>
</evidence>
<sequence length="102" mass="11749">MKNNLDIITLLSAYEKICKNGKLTERGTELNGIICSESHDGYNVYFADEEVSLDINFHNTYRFSTVSKEHNINHTQADHVDVDEKKIKTFVSKLQHINDAYN</sequence>
<reference evidence="1 2" key="1">
    <citation type="submission" date="2018-06" db="EMBL/GenBank/DDBJ databases">
        <authorList>
            <consortium name="Pathogen Informatics"/>
            <person name="Doyle S."/>
        </authorList>
    </citation>
    <scope>NUCLEOTIDE SEQUENCE [LARGE SCALE GENOMIC DNA]</scope>
    <source>
        <strain evidence="1 2">NCTC11647</strain>
    </source>
</reference>
<protein>
    <submittedName>
        <fullName evidence="1">Protein of uncharacterized function (DUF3081)</fullName>
    </submittedName>
</protein>
<dbReference type="AlphaFoldDB" id="A0A2T3QMW3"/>
<dbReference type="Proteomes" id="UP000251647">
    <property type="component" value="Unassembled WGS sequence"/>
</dbReference>
<organism evidence="1 2">
    <name type="scientific">Photobacterium damselae</name>
    <dbReference type="NCBI Taxonomy" id="38293"/>
    <lineage>
        <taxon>Bacteria</taxon>
        <taxon>Pseudomonadati</taxon>
        <taxon>Pseudomonadota</taxon>
        <taxon>Gammaproteobacteria</taxon>
        <taxon>Vibrionales</taxon>
        <taxon>Vibrionaceae</taxon>
        <taxon>Photobacterium</taxon>
    </lineage>
</organism>
<proteinExistence type="predicted"/>
<accession>A0A2T3QMW3</accession>
<dbReference type="OrthoDB" id="5818611at2"/>
<dbReference type="Pfam" id="PF11280">
    <property type="entry name" value="DUF3081"/>
    <property type="match status" value="1"/>
</dbReference>
<evidence type="ECO:0000313" key="1">
    <source>
        <dbReference type="EMBL" id="SPY44673.1"/>
    </source>
</evidence>
<dbReference type="InterPro" id="IPR021432">
    <property type="entry name" value="DUF3081"/>
</dbReference>
<name>A0A2T3QMW3_PHODM</name>
<dbReference type="RefSeq" id="WP_036765567.1">
    <property type="nucleotide sequence ID" value="NZ_CP035782.1"/>
</dbReference>